<dbReference type="InterPro" id="IPR000313">
    <property type="entry name" value="PWWP_dom"/>
</dbReference>
<gene>
    <name evidence="3" type="ORF">AQUCO_01500180v1</name>
</gene>
<keyword evidence="4" id="KW-1185">Reference proteome</keyword>
<dbReference type="Proteomes" id="UP000230069">
    <property type="component" value="Unassembled WGS sequence"/>
</dbReference>
<feature type="compositionally biased region" description="Basic and acidic residues" evidence="1">
    <location>
        <begin position="109"/>
        <end position="140"/>
    </location>
</feature>
<evidence type="ECO:0000313" key="4">
    <source>
        <dbReference type="Proteomes" id="UP000230069"/>
    </source>
</evidence>
<dbReference type="Pfam" id="PF00855">
    <property type="entry name" value="PWWP"/>
    <property type="match status" value="1"/>
</dbReference>
<dbReference type="SUPFAM" id="SSF63748">
    <property type="entry name" value="Tudor/PWWP/MBT"/>
    <property type="match status" value="1"/>
</dbReference>
<dbReference type="EMBL" id="KZ305032">
    <property type="protein sequence ID" value="PIA46458.1"/>
    <property type="molecule type" value="Genomic_DNA"/>
</dbReference>
<dbReference type="PANTHER" id="PTHR42851">
    <property type="entry name" value="ALDOLASE-RELATED"/>
    <property type="match status" value="1"/>
</dbReference>
<dbReference type="PROSITE" id="PS50812">
    <property type="entry name" value="PWWP"/>
    <property type="match status" value="1"/>
</dbReference>
<feature type="domain" description="PWWP" evidence="2">
    <location>
        <begin position="11"/>
        <end position="80"/>
    </location>
</feature>
<evidence type="ECO:0000256" key="1">
    <source>
        <dbReference type="SAM" id="MobiDB-lite"/>
    </source>
</evidence>
<dbReference type="PANTHER" id="PTHR42851:SF13">
    <property type="entry name" value="OS08G0477800 PROTEIN"/>
    <property type="match status" value="1"/>
</dbReference>
<name>A0A2G5DSI9_AQUCA</name>
<dbReference type="STRING" id="218851.A0A2G5DSI9"/>
<organism evidence="3 4">
    <name type="scientific">Aquilegia coerulea</name>
    <name type="common">Rocky mountain columbine</name>
    <dbReference type="NCBI Taxonomy" id="218851"/>
    <lineage>
        <taxon>Eukaryota</taxon>
        <taxon>Viridiplantae</taxon>
        <taxon>Streptophyta</taxon>
        <taxon>Embryophyta</taxon>
        <taxon>Tracheophyta</taxon>
        <taxon>Spermatophyta</taxon>
        <taxon>Magnoliopsida</taxon>
        <taxon>Ranunculales</taxon>
        <taxon>Ranunculaceae</taxon>
        <taxon>Thalictroideae</taxon>
        <taxon>Aquilegia</taxon>
    </lineage>
</organism>
<proteinExistence type="predicted"/>
<sequence length="147" mass="17457">MVKQSRQRHVLGDLLWVRIRSHLWWPAQVVDEKCVSNDAKPKKRSASEILVRLYGSYRYMFVDPAKYRSEFDRILKQNNGNYREIFLKYLEQVNCQDISRMEPGSQKKRASESREESMEERFEEEAPREDVAVKKQKPDSPEPVPPL</sequence>
<dbReference type="OrthoDB" id="641149at2759"/>
<dbReference type="InParanoid" id="A0A2G5DSI9"/>
<evidence type="ECO:0000313" key="3">
    <source>
        <dbReference type="EMBL" id="PIA46458.1"/>
    </source>
</evidence>
<accession>A0A2G5DSI9</accession>
<reference evidence="3 4" key="1">
    <citation type="submission" date="2017-09" db="EMBL/GenBank/DDBJ databases">
        <title>WGS assembly of Aquilegia coerulea Goldsmith.</title>
        <authorList>
            <person name="Hodges S."/>
            <person name="Kramer E."/>
            <person name="Nordborg M."/>
            <person name="Tomkins J."/>
            <person name="Borevitz J."/>
            <person name="Derieg N."/>
            <person name="Yan J."/>
            <person name="Mihaltcheva S."/>
            <person name="Hayes R.D."/>
            <person name="Rokhsar D."/>
        </authorList>
    </citation>
    <scope>NUCLEOTIDE SEQUENCE [LARGE SCALE GENOMIC DNA]</scope>
    <source>
        <strain evidence="4">cv. Goldsmith</strain>
    </source>
</reference>
<feature type="region of interest" description="Disordered" evidence="1">
    <location>
        <begin position="100"/>
        <end position="147"/>
    </location>
</feature>
<dbReference type="CDD" id="cd05162">
    <property type="entry name" value="PWWP"/>
    <property type="match status" value="1"/>
</dbReference>
<protein>
    <recommendedName>
        <fullName evidence="2">PWWP domain-containing protein</fullName>
    </recommendedName>
</protein>
<dbReference type="Gene3D" id="2.30.30.140">
    <property type="match status" value="1"/>
</dbReference>
<dbReference type="InterPro" id="IPR053063">
    <property type="entry name" value="PWWP_domain_containing_PDP"/>
</dbReference>
<evidence type="ECO:0000259" key="2">
    <source>
        <dbReference type="PROSITE" id="PS50812"/>
    </source>
</evidence>
<dbReference type="AlphaFoldDB" id="A0A2G5DSI9"/>